<feature type="region of interest" description="Disordered" evidence="1">
    <location>
        <begin position="1"/>
        <end position="48"/>
    </location>
</feature>
<reference evidence="2 3" key="1">
    <citation type="journal article" date="2016" name="Mol. Biol. Evol.">
        <title>Comparative Genomics of Early-Diverging Mushroom-Forming Fungi Provides Insights into the Origins of Lignocellulose Decay Capabilities.</title>
        <authorList>
            <person name="Nagy L.G."/>
            <person name="Riley R."/>
            <person name="Tritt A."/>
            <person name="Adam C."/>
            <person name="Daum C."/>
            <person name="Floudas D."/>
            <person name="Sun H."/>
            <person name="Yadav J.S."/>
            <person name="Pangilinan J."/>
            <person name="Larsson K.H."/>
            <person name="Matsuura K."/>
            <person name="Barry K."/>
            <person name="Labutti K."/>
            <person name="Kuo R."/>
            <person name="Ohm R.A."/>
            <person name="Bhattacharya S.S."/>
            <person name="Shirouzu T."/>
            <person name="Yoshinaga Y."/>
            <person name="Martin F.M."/>
            <person name="Grigoriev I.V."/>
            <person name="Hibbett D.S."/>
        </authorList>
    </citation>
    <scope>NUCLEOTIDE SEQUENCE [LARGE SCALE GENOMIC DNA]</scope>
    <source>
        <strain evidence="2 3">CBS 109695</strain>
    </source>
</reference>
<evidence type="ECO:0000313" key="3">
    <source>
        <dbReference type="Proteomes" id="UP000076532"/>
    </source>
</evidence>
<sequence length="97" mass="10981">MAMNAVKTRFGNSATALPKSARKHQHTQMQVEEEPGHTLEGNTKNDIREQNTVWKATSKYIWDHALPPAQSARLVIKSQSPASLQNRQVGHRYCEDK</sequence>
<dbReference type="EMBL" id="KV417765">
    <property type="protein sequence ID" value="KZP06999.1"/>
    <property type="molecule type" value="Genomic_DNA"/>
</dbReference>
<evidence type="ECO:0000256" key="1">
    <source>
        <dbReference type="SAM" id="MobiDB-lite"/>
    </source>
</evidence>
<evidence type="ECO:0000313" key="2">
    <source>
        <dbReference type="EMBL" id="KZP06999.1"/>
    </source>
</evidence>
<gene>
    <name evidence="2" type="ORF">FIBSPDRAFT_296418</name>
</gene>
<organism evidence="2 3">
    <name type="scientific">Athelia psychrophila</name>
    <dbReference type="NCBI Taxonomy" id="1759441"/>
    <lineage>
        <taxon>Eukaryota</taxon>
        <taxon>Fungi</taxon>
        <taxon>Dikarya</taxon>
        <taxon>Basidiomycota</taxon>
        <taxon>Agaricomycotina</taxon>
        <taxon>Agaricomycetes</taxon>
        <taxon>Agaricomycetidae</taxon>
        <taxon>Atheliales</taxon>
        <taxon>Atheliaceae</taxon>
        <taxon>Athelia</taxon>
    </lineage>
</organism>
<dbReference type="Proteomes" id="UP000076532">
    <property type="component" value="Unassembled WGS sequence"/>
</dbReference>
<name>A0A167XA92_9AGAM</name>
<dbReference type="AlphaFoldDB" id="A0A167XA92"/>
<keyword evidence="3" id="KW-1185">Reference proteome</keyword>
<protein>
    <submittedName>
        <fullName evidence="2">Uncharacterized protein</fullName>
    </submittedName>
</protein>
<proteinExistence type="predicted"/>
<accession>A0A167XA92</accession>